<gene>
    <name evidence="2" type="ORF">PBR20603_03833</name>
</gene>
<name>A0A5E5BZU3_9BURK</name>
<proteinExistence type="predicted"/>
<feature type="region of interest" description="Disordered" evidence="1">
    <location>
        <begin position="235"/>
        <end position="260"/>
    </location>
</feature>
<feature type="compositionally biased region" description="Basic residues" evidence="1">
    <location>
        <begin position="236"/>
        <end position="253"/>
    </location>
</feature>
<sequence length="260" mass="29548">MRRIVRQSRSCTRWTLLSTHRSFSHSTNCATFGATATIGNWRSTHACHCRGPHCQQCCFRNGQRRYHQSRRTTGYRPHVRLPIGSLWGEGDSITSTQLVKQAVPVHGGGKVQALQAVKWDRLIGRDGKAQCCATGNVAGQFAPQCRRNCDTATVVAERHGQPGRRRVNVRHRIRGTGHPPRPTILDRNPLRLREQPDQRALSAPMRLQCRDRRTNHGHRAANDLLHSCESRAATGVRRKRLRRQAGRSPRRYRAAASWQR</sequence>
<evidence type="ECO:0000313" key="2">
    <source>
        <dbReference type="EMBL" id="VVE89860.1"/>
    </source>
</evidence>
<organism evidence="2 3">
    <name type="scientific">Pandoraea bronchicola</name>
    <dbReference type="NCBI Taxonomy" id="2508287"/>
    <lineage>
        <taxon>Bacteria</taxon>
        <taxon>Pseudomonadati</taxon>
        <taxon>Pseudomonadota</taxon>
        <taxon>Betaproteobacteria</taxon>
        <taxon>Burkholderiales</taxon>
        <taxon>Burkholderiaceae</taxon>
        <taxon>Pandoraea</taxon>
    </lineage>
</organism>
<dbReference type="AlphaFoldDB" id="A0A5E5BZU3"/>
<dbReference type="EMBL" id="CABPST010000012">
    <property type="protein sequence ID" value="VVE89860.1"/>
    <property type="molecule type" value="Genomic_DNA"/>
</dbReference>
<dbReference type="Proteomes" id="UP000382040">
    <property type="component" value="Unassembled WGS sequence"/>
</dbReference>
<reference evidence="2 3" key="1">
    <citation type="submission" date="2019-08" db="EMBL/GenBank/DDBJ databases">
        <authorList>
            <person name="Peeters C."/>
        </authorList>
    </citation>
    <scope>NUCLEOTIDE SEQUENCE [LARGE SCALE GENOMIC DNA]</scope>
    <source>
        <strain evidence="2 3">LMG 20603</strain>
    </source>
</reference>
<keyword evidence="3" id="KW-1185">Reference proteome</keyword>
<evidence type="ECO:0000313" key="3">
    <source>
        <dbReference type="Proteomes" id="UP000382040"/>
    </source>
</evidence>
<protein>
    <submittedName>
        <fullName evidence="2">Uncharacterized protein</fullName>
    </submittedName>
</protein>
<accession>A0A5E5BZU3</accession>
<evidence type="ECO:0000256" key="1">
    <source>
        <dbReference type="SAM" id="MobiDB-lite"/>
    </source>
</evidence>